<comment type="caution">
    <text evidence="1">The sequence shown here is derived from an EMBL/GenBank/DDBJ whole genome shotgun (WGS) entry which is preliminary data.</text>
</comment>
<organism evidence="1 2">
    <name type="scientific">Monosporascus ibericus</name>
    <dbReference type="NCBI Taxonomy" id="155417"/>
    <lineage>
        <taxon>Eukaryota</taxon>
        <taxon>Fungi</taxon>
        <taxon>Dikarya</taxon>
        <taxon>Ascomycota</taxon>
        <taxon>Pezizomycotina</taxon>
        <taxon>Sordariomycetes</taxon>
        <taxon>Xylariomycetidae</taxon>
        <taxon>Xylariales</taxon>
        <taxon>Xylariales incertae sedis</taxon>
        <taxon>Monosporascus</taxon>
    </lineage>
</organism>
<sequence length="225" mass="24596">MTETIPPNQESKWADSPLPSPTYGAGGKATIICSAAIAAPPAACLEITLDPATYPSWNKFVPRVTVQSSPPPPLPESTPSAVAQLLEDSPDRQLLLLGTRFRFEAHLQPDSASGGLTRNTDLEISALEEFERGGAKGLRVVWKMQGDPWYLKAERIQEFLGRPDGRCDYVCYETFYGPMTWLVRRFAGPLMVRGFGLWTQGLKKAAEEKAAEQRAKTAEENAGAA</sequence>
<name>A0A4Q4TMN0_9PEZI</name>
<dbReference type="Proteomes" id="UP000293360">
    <property type="component" value="Unassembled WGS sequence"/>
</dbReference>
<dbReference type="Gene3D" id="3.30.530.20">
    <property type="match status" value="1"/>
</dbReference>
<gene>
    <name evidence="1" type="ORF">DL764_002324</name>
</gene>
<keyword evidence="2" id="KW-1185">Reference proteome</keyword>
<dbReference type="AlphaFoldDB" id="A0A4Q4TMN0"/>
<evidence type="ECO:0000313" key="1">
    <source>
        <dbReference type="EMBL" id="RYP07752.1"/>
    </source>
</evidence>
<accession>A0A4Q4TMN0</accession>
<dbReference type="InterPro" id="IPR023393">
    <property type="entry name" value="START-like_dom_sf"/>
</dbReference>
<protein>
    <recommendedName>
        <fullName evidence="3">Coenzyme Q-binding protein COQ10 START domain-containing protein</fullName>
    </recommendedName>
</protein>
<proteinExistence type="predicted"/>
<reference evidence="1 2" key="1">
    <citation type="submission" date="2018-06" db="EMBL/GenBank/DDBJ databases">
        <title>Complete Genomes of Monosporascus.</title>
        <authorList>
            <person name="Robinson A.J."/>
            <person name="Natvig D.O."/>
        </authorList>
    </citation>
    <scope>NUCLEOTIDE SEQUENCE [LARGE SCALE GENOMIC DNA]</scope>
    <source>
        <strain evidence="1 2">CBS 110550</strain>
    </source>
</reference>
<dbReference type="EMBL" id="QJNU01000083">
    <property type="protein sequence ID" value="RYP07752.1"/>
    <property type="molecule type" value="Genomic_DNA"/>
</dbReference>
<dbReference type="OrthoDB" id="509124at2759"/>
<evidence type="ECO:0000313" key="2">
    <source>
        <dbReference type="Proteomes" id="UP000293360"/>
    </source>
</evidence>
<evidence type="ECO:0008006" key="3">
    <source>
        <dbReference type="Google" id="ProtNLM"/>
    </source>
</evidence>
<dbReference type="SUPFAM" id="SSF55961">
    <property type="entry name" value="Bet v1-like"/>
    <property type="match status" value="1"/>
</dbReference>